<dbReference type="OrthoDB" id="3240817at2759"/>
<gene>
    <name evidence="1" type="ORF">PACLA_8A082057</name>
</gene>
<dbReference type="PROSITE" id="PS50878">
    <property type="entry name" value="RT_POL"/>
    <property type="match status" value="1"/>
</dbReference>
<dbReference type="Pfam" id="PF00078">
    <property type="entry name" value="RVT_1"/>
    <property type="match status" value="1"/>
</dbReference>
<evidence type="ECO:0000313" key="2">
    <source>
        <dbReference type="Proteomes" id="UP001152795"/>
    </source>
</evidence>
<name>A0A6S7JWB8_PARCT</name>
<dbReference type="AlphaFoldDB" id="A0A6S7JWB8"/>
<proteinExistence type="predicted"/>
<accession>A0A6S7JWB8</accession>
<dbReference type="PANTHER" id="PTHR19446">
    <property type="entry name" value="REVERSE TRANSCRIPTASES"/>
    <property type="match status" value="1"/>
</dbReference>
<dbReference type="CDD" id="cd01650">
    <property type="entry name" value="RT_nLTR_like"/>
    <property type="match status" value="1"/>
</dbReference>
<dbReference type="InterPro" id="IPR000477">
    <property type="entry name" value="RT_dom"/>
</dbReference>
<organism evidence="1 2">
    <name type="scientific">Paramuricea clavata</name>
    <name type="common">Red gorgonian</name>
    <name type="synonym">Violescent sea-whip</name>
    <dbReference type="NCBI Taxonomy" id="317549"/>
    <lineage>
        <taxon>Eukaryota</taxon>
        <taxon>Metazoa</taxon>
        <taxon>Cnidaria</taxon>
        <taxon>Anthozoa</taxon>
        <taxon>Octocorallia</taxon>
        <taxon>Malacalcyonacea</taxon>
        <taxon>Plexauridae</taxon>
        <taxon>Paramuricea</taxon>
    </lineage>
</organism>
<sequence>MTKLPNQYIWDDHSKNNFRESLRSQEIQKKLNEFMNSDFTTDLNGTNQCVTEFQNILLETSKKSLKIKKSKRRRKITNVAQKKWFDKDCRIKRHDLRKLSNLKHRDPTNAELRKKFHDALKSYKATLQLKQNEFHNKKMNELETASQNDFNLFWKTLKNLTDDLNTETNSENLPKNYEWYSHFEQLHRDHHLSEEQEKIIGKLKQKENSKNLLNELDMEITTEEIIKTAKKIKSKKAAHSDKINNEMIKYSVDILANGFIKVFNTIMKSGKFPTSWCEGLISPIFKSGNKLDPSNYRGICVSSSLGKFFCSVLNERLMNFSKTKELLHPSQIGFLPNNRTADHIFTLKTLHDKYVNQNNEKIYTCFIDFKKAFDSVWHEGLYLKLLENGIGGCFYDLIKDLYSNTRCAVKVSGHRTPFFSYNRGVRQGCVLSPLLFNVYINELPNLFEKVNPDPFLLPNGTRLSSLLYADDLVILSRSKSGLQNCLDSLNEWSKKWVMNINLKKTKVMILQKHNSKLQSLDFFLGDKRIDITNEYTYLGLKLTPNTKFSVATQQLSEKAMHALFKIRKNLDFQKLTPKLAIKIFDGIVSPILLYNSEVWGAYGNNDFTKWDKTSTEKTHLKFCKLYLGVNRKASNIASRSELGKFPLLIPIFKRLFSYINHLSQLPDTSIAKQTFYLSKRLYSNGKDSFYSNAASIIKKFHPNIEDTIDIEKFVQDTNINDFVKTIKDNYTSFWKRQIKNSSKLSFYSTFKKHYNLEEYLNIIKDPNQRRLFSKFRISNHKLEIEFGRYSDVPRQERLCKYCDKLAVEDEFHFSFECEKYQNLRNNSRNILNNYFQMSITDKLKRKLLSDLMSLNDPVITGLFSEHISKCFYIRDNSP</sequence>
<evidence type="ECO:0000313" key="1">
    <source>
        <dbReference type="EMBL" id="CAB4035391.1"/>
    </source>
</evidence>
<dbReference type="SUPFAM" id="SSF56672">
    <property type="entry name" value="DNA/RNA polymerases"/>
    <property type="match status" value="1"/>
</dbReference>
<comment type="caution">
    <text evidence="1">The sequence shown here is derived from an EMBL/GenBank/DDBJ whole genome shotgun (WGS) entry which is preliminary data.</text>
</comment>
<reference evidence="1" key="1">
    <citation type="submission" date="2020-04" db="EMBL/GenBank/DDBJ databases">
        <authorList>
            <person name="Alioto T."/>
            <person name="Alioto T."/>
            <person name="Gomez Garrido J."/>
        </authorList>
    </citation>
    <scope>NUCLEOTIDE SEQUENCE</scope>
    <source>
        <strain evidence="1">A484AB</strain>
    </source>
</reference>
<dbReference type="Gene3D" id="3.30.70.270">
    <property type="match status" value="1"/>
</dbReference>
<protein>
    <submittedName>
        <fullName evidence="1">Uncharacterized protein</fullName>
    </submittedName>
</protein>
<dbReference type="Proteomes" id="UP001152795">
    <property type="component" value="Unassembled WGS sequence"/>
</dbReference>
<dbReference type="EMBL" id="CACRXK020021011">
    <property type="protein sequence ID" value="CAB4035391.1"/>
    <property type="molecule type" value="Genomic_DNA"/>
</dbReference>
<keyword evidence="2" id="KW-1185">Reference proteome</keyword>
<dbReference type="InterPro" id="IPR043128">
    <property type="entry name" value="Rev_trsase/Diguanyl_cyclase"/>
</dbReference>
<dbReference type="InterPro" id="IPR043502">
    <property type="entry name" value="DNA/RNA_pol_sf"/>
</dbReference>